<dbReference type="AlphaFoldDB" id="K2QAF3"/>
<dbReference type="PANTHER" id="PTHR46630:SF1">
    <property type="entry name" value="TETRATRICOPEPTIDE REPEAT PROTEIN 29"/>
    <property type="match status" value="1"/>
</dbReference>
<organism evidence="7 8">
    <name type="scientific">Methanobacterium formicicum (strain DSM 3637 / PP1)</name>
    <dbReference type="NCBI Taxonomy" id="1204725"/>
    <lineage>
        <taxon>Archaea</taxon>
        <taxon>Methanobacteriati</taxon>
        <taxon>Methanobacteriota</taxon>
        <taxon>Methanomada group</taxon>
        <taxon>Methanobacteria</taxon>
        <taxon>Methanobacteriales</taxon>
        <taxon>Methanobacteriaceae</taxon>
        <taxon>Methanobacterium</taxon>
    </lineage>
</organism>
<comment type="caution">
    <text evidence="7">The sequence shown here is derived from an EMBL/GenBank/DDBJ whole genome shotgun (WGS) entry which is preliminary data.</text>
</comment>
<dbReference type="SMART" id="SM00028">
    <property type="entry name" value="TPR"/>
    <property type="match status" value="4"/>
</dbReference>
<evidence type="ECO:0000256" key="4">
    <source>
        <dbReference type="ARBA" id="ARBA00022803"/>
    </source>
</evidence>
<evidence type="ECO:0000313" key="8">
    <source>
        <dbReference type="Proteomes" id="UP000007360"/>
    </source>
</evidence>
<dbReference type="PATRIC" id="fig|1204725.3.peg.2217"/>
<name>K2QAF3_METFP</name>
<dbReference type="GO" id="GO:0005737">
    <property type="term" value="C:cytoplasm"/>
    <property type="evidence" value="ECO:0007669"/>
    <property type="project" value="UniProtKB-SubCell"/>
</dbReference>
<keyword evidence="2" id="KW-0963">Cytoplasm</keyword>
<dbReference type="OrthoDB" id="71304at2157"/>
<dbReference type="RefSeq" id="WP_004031684.1">
    <property type="nucleotide sequence ID" value="NZ_AMPO01000011.1"/>
</dbReference>
<accession>K2QAF3</accession>
<reference evidence="7 8" key="1">
    <citation type="journal article" date="2012" name="J. Bacteriol.">
        <title>Draft genome sequence of Methanobacterium formicicum DSM 3637, an archaebacterium isolated from the methane producer amoeba Pelomyxa palustris.</title>
        <authorList>
            <person name="Gutierrez G."/>
        </authorList>
    </citation>
    <scope>NUCLEOTIDE SEQUENCE [LARGE SCALE GENOMIC DNA]</scope>
    <source>
        <strain evidence="8">DSM 3637 / PP1</strain>
    </source>
</reference>
<gene>
    <name evidence="7" type="ORF">A994_11032</name>
</gene>
<dbReference type="Gene3D" id="1.25.40.10">
    <property type="entry name" value="Tetratricopeptide repeat domain"/>
    <property type="match status" value="2"/>
</dbReference>
<keyword evidence="3" id="KW-0677">Repeat</keyword>
<dbReference type="PROSITE" id="PS50005">
    <property type="entry name" value="TPR"/>
    <property type="match status" value="1"/>
</dbReference>
<evidence type="ECO:0000256" key="5">
    <source>
        <dbReference type="PROSITE-ProRule" id="PRU00339"/>
    </source>
</evidence>
<evidence type="ECO:0000256" key="3">
    <source>
        <dbReference type="ARBA" id="ARBA00022737"/>
    </source>
</evidence>
<evidence type="ECO:0000256" key="1">
    <source>
        <dbReference type="ARBA" id="ARBA00004496"/>
    </source>
</evidence>
<dbReference type="EMBL" id="AMPO01000011">
    <property type="protein sequence ID" value="EKF84926.1"/>
    <property type="molecule type" value="Genomic_DNA"/>
</dbReference>
<proteinExistence type="predicted"/>
<evidence type="ECO:0008006" key="9">
    <source>
        <dbReference type="Google" id="ProtNLM"/>
    </source>
</evidence>
<dbReference type="Pfam" id="PF13424">
    <property type="entry name" value="TPR_12"/>
    <property type="match status" value="2"/>
</dbReference>
<comment type="subcellular location">
    <subcellularLocation>
        <location evidence="1">Cytoplasm</location>
    </subcellularLocation>
</comment>
<sequence length="302" mass="33568">MGIFDGKKDNVASLKVLLEQLWEYQEAEANLMVEIATLQYEMGDTDDAIAFLEKAVGIYHELGYTEEEATILDLIGDVYISTENVQKALDTYQKSFKLCSSLDIPLREEVLNKIKECEVELEATKTKNVDKTATVEGGSDSIPESGVSTGSQAPGDESIDYVKIGKRLDDIIGLLDESAVYSTYQEFENPMAHMRDAIQMASSIGDLKGEAALLLIMGDITLKEEKTQKSLEFFQKSLKSFQKIDDKKGESISYLMMGTAYFLLGETDEGSNYLRQSMNIIKHLNDPAIEKAALALLNSIYD</sequence>
<feature type="repeat" description="TPR" evidence="5">
    <location>
        <begin position="69"/>
        <end position="102"/>
    </location>
</feature>
<feature type="region of interest" description="Disordered" evidence="6">
    <location>
        <begin position="132"/>
        <end position="154"/>
    </location>
</feature>
<protein>
    <recommendedName>
        <fullName evidence="9">TPR repeat-containing protein</fullName>
    </recommendedName>
</protein>
<evidence type="ECO:0000313" key="7">
    <source>
        <dbReference type="EMBL" id="EKF84926.1"/>
    </source>
</evidence>
<dbReference type="PANTHER" id="PTHR46630">
    <property type="entry name" value="TETRATRICOPEPTIDE REPEAT PROTEIN 29"/>
    <property type="match status" value="1"/>
</dbReference>
<dbReference type="SUPFAM" id="SSF81901">
    <property type="entry name" value="HCP-like"/>
    <property type="match status" value="1"/>
</dbReference>
<dbReference type="InterPro" id="IPR011990">
    <property type="entry name" value="TPR-like_helical_dom_sf"/>
</dbReference>
<evidence type="ECO:0000256" key="6">
    <source>
        <dbReference type="SAM" id="MobiDB-lite"/>
    </source>
</evidence>
<dbReference type="Proteomes" id="UP000007360">
    <property type="component" value="Unassembled WGS sequence"/>
</dbReference>
<keyword evidence="4 5" id="KW-0802">TPR repeat</keyword>
<keyword evidence="8" id="KW-1185">Reference proteome</keyword>
<dbReference type="InterPro" id="IPR051476">
    <property type="entry name" value="Bac_ResReg_Asp_Phosphatase"/>
</dbReference>
<evidence type="ECO:0000256" key="2">
    <source>
        <dbReference type="ARBA" id="ARBA00022490"/>
    </source>
</evidence>
<dbReference type="InterPro" id="IPR019734">
    <property type="entry name" value="TPR_rpt"/>
</dbReference>